<proteinExistence type="predicted"/>
<evidence type="ECO:0000313" key="1">
    <source>
        <dbReference type="EMBL" id="CCD49826.1"/>
    </source>
</evidence>
<name>G2YDH8_BOTF4</name>
<evidence type="ECO:0000313" key="2">
    <source>
        <dbReference type="Proteomes" id="UP000008177"/>
    </source>
</evidence>
<dbReference type="InParanoid" id="G2YDH8"/>
<protein>
    <submittedName>
        <fullName evidence="1">Uncharacterized protein</fullName>
    </submittedName>
</protein>
<organism evidence="1 2">
    <name type="scientific">Botryotinia fuckeliana (strain T4)</name>
    <name type="common">Noble rot fungus</name>
    <name type="synonym">Botrytis cinerea</name>
    <dbReference type="NCBI Taxonomy" id="999810"/>
    <lineage>
        <taxon>Eukaryota</taxon>
        <taxon>Fungi</taxon>
        <taxon>Dikarya</taxon>
        <taxon>Ascomycota</taxon>
        <taxon>Pezizomycotina</taxon>
        <taxon>Leotiomycetes</taxon>
        <taxon>Helotiales</taxon>
        <taxon>Sclerotiniaceae</taxon>
        <taxon>Botrytis</taxon>
    </lineage>
</organism>
<reference evidence="2" key="1">
    <citation type="journal article" date="2011" name="PLoS Genet.">
        <title>Genomic analysis of the necrotrophic fungal pathogens Sclerotinia sclerotiorum and Botrytis cinerea.</title>
        <authorList>
            <person name="Amselem J."/>
            <person name="Cuomo C.A."/>
            <person name="van Kan J.A."/>
            <person name="Viaud M."/>
            <person name="Benito E.P."/>
            <person name="Couloux A."/>
            <person name="Coutinho P.M."/>
            <person name="de Vries R.P."/>
            <person name="Dyer P.S."/>
            <person name="Fillinger S."/>
            <person name="Fournier E."/>
            <person name="Gout L."/>
            <person name="Hahn M."/>
            <person name="Kohn L."/>
            <person name="Lapalu N."/>
            <person name="Plummer K.M."/>
            <person name="Pradier J.M."/>
            <person name="Quevillon E."/>
            <person name="Sharon A."/>
            <person name="Simon A."/>
            <person name="ten Have A."/>
            <person name="Tudzynski B."/>
            <person name="Tudzynski P."/>
            <person name="Wincker P."/>
            <person name="Andrew M."/>
            <person name="Anthouard V."/>
            <person name="Beever R.E."/>
            <person name="Beffa R."/>
            <person name="Benoit I."/>
            <person name="Bouzid O."/>
            <person name="Brault B."/>
            <person name="Chen Z."/>
            <person name="Choquer M."/>
            <person name="Collemare J."/>
            <person name="Cotton P."/>
            <person name="Danchin E.G."/>
            <person name="Da Silva C."/>
            <person name="Gautier A."/>
            <person name="Giraud C."/>
            <person name="Giraud T."/>
            <person name="Gonzalez C."/>
            <person name="Grossetete S."/>
            <person name="Guldener U."/>
            <person name="Henrissat B."/>
            <person name="Howlett B.J."/>
            <person name="Kodira C."/>
            <person name="Kretschmer M."/>
            <person name="Lappartient A."/>
            <person name="Leroch M."/>
            <person name="Levis C."/>
            <person name="Mauceli E."/>
            <person name="Neuveglise C."/>
            <person name="Oeser B."/>
            <person name="Pearson M."/>
            <person name="Poulain J."/>
            <person name="Poussereau N."/>
            <person name="Quesneville H."/>
            <person name="Rascle C."/>
            <person name="Schumacher J."/>
            <person name="Segurens B."/>
            <person name="Sexton A."/>
            <person name="Silva E."/>
            <person name="Sirven C."/>
            <person name="Soanes D.M."/>
            <person name="Talbot N.J."/>
            <person name="Templeton M."/>
            <person name="Yandava C."/>
            <person name="Yarden O."/>
            <person name="Zeng Q."/>
            <person name="Rollins J.A."/>
            <person name="Lebrun M.H."/>
            <person name="Dickman M."/>
        </authorList>
    </citation>
    <scope>NUCLEOTIDE SEQUENCE [LARGE SCALE GENOMIC DNA]</scope>
    <source>
        <strain evidence="2">T4</strain>
    </source>
</reference>
<dbReference type="HOGENOM" id="CLU_2605759_0_0_1"/>
<gene>
    <name evidence="1" type="ORF">BofuT4_P095340.1</name>
</gene>
<dbReference type="AlphaFoldDB" id="G2YDH8"/>
<dbReference type="EMBL" id="FQ790321">
    <property type="protein sequence ID" value="CCD49826.1"/>
    <property type="molecule type" value="Genomic_DNA"/>
</dbReference>
<sequence length="79" mass="9438">MLKGTNRANEMQHYKPPPMRISRGIPLLEYEVNYIAARIQSCYEELQQEYLMQKQYHEGINQILRNASQNFLMQPKFFG</sequence>
<dbReference type="Proteomes" id="UP000008177">
    <property type="component" value="Unplaced contigs"/>
</dbReference>
<accession>G2YDH8</accession>